<evidence type="ECO:0000313" key="2">
    <source>
        <dbReference type="Proteomes" id="UP000203585"/>
    </source>
</evidence>
<dbReference type="Proteomes" id="UP000203585">
    <property type="component" value="Segment"/>
</dbReference>
<keyword evidence="2" id="KW-1185">Reference proteome</keyword>
<dbReference type="KEGG" id="vg:29123027"/>
<gene>
    <name evidence="1" type="primary">99</name>
    <name evidence="1" type="ORF">KITKAT_99</name>
</gene>
<accession>A0A140G6S5</accession>
<dbReference type="EMBL" id="KU647627">
    <property type="protein sequence ID" value="AMM44360.1"/>
    <property type="molecule type" value="Genomic_DNA"/>
</dbReference>
<name>A0A140G6S5_9CAUD</name>
<protein>
    <submittedName>
        <fullName evidence="1">Uncharacterized protein</fullName>
    </submittedName>
</protein>
<evidence type="ECO:0000313" key="1">
    <source>
        <dbReference type="EMBL" id="AMM44360.1"/>
    </source>
</evidence>
<dbReference type="RefSeq" id="YP_009303382.1">
    <property type="nucleotide sequence ID" value="NC_031254.1"/>
</dbReference>
<organism evidence="1 2">
    <name type="scientific">Arthrobacter phage Kitkat</name>
    <dbReference type="NCBI Taxonomy" id="1796996"/>
    <lineage>
        <taxon>Viruses</taxon>
        <taxon>Duplodnaviria</taxon>
        <taxon>Heunggongvirae</taxon>
        <taxon>Uroviricota</taxon>
        <taxon>Caudoviricetes</taxon>
        <taxon>Kelleziovirus</taxon>
        <taxon>Kelleziovirus kitkat</taxon>
    </lineage>
</organism>
<proteinExistence type="predicted"/>
<sequence length="118" mass="13039">MTLPPDELIPPRKADRWNDLTASEKQRRTKMCEQSVTALEKQALRRMKQAQLPTAVSVIVFAGGDFWPNNLRQFAHDAELIAQGIERSQFIAAYGHIPGTGAPSLPKPVPATEVKFSG</sequence>
<reference evidence="1 2" key="1">
    <citation type="submission" date="2016-02" db="EMBL/GenBank/DDBJ databases">
        <authorList>
            <person name="Blasi C.J."/>
            <person name="DeRuff K.C."/>
            <person name="Kobokovich A."/>
            <person name="Pizzorno M.C."/>
            <person name="Stowe E.L."/>
            <person name="Bowman C.A."/>
            <person name="Russell D.A."/>
            <person name="Pope W.H."/>
            <person name="Jacobs-Sera D."/>
            <person name="Hendrix R.W."/>
            <person name="Hatfull G.F."/>
        </authorList>
    </citation>
    <scope>NUCLEOTIDE SEQUENCE [LARGE SCALE GENOMIC DNA]</scope>
</reference>
<dbReference type="GeneID" id="29123027"/>